<sequence length="177" mass="19383">MGANYDYSGVLPVSGSRAVTLRCLEGLDVGGGQHKALHCRKREKGSSDCKDEAETPNRAIAQVANIEVSKRSRGKGQIHIWNLNTRRAQKILEGHSGNSVIWVNTLQTTSALISQGRDMQVCLWDLSEGRSHVVDSVWTGSVGFCQCSVLERSPGSSLLAFAGKETEEVRTFIYYVL</sequence>
<dbReference type="InterPro" id="IPR036322">
    <property type="entry name" value="WD40_repeat_dom_sf"/>
</dbReference>
<reference evidence="1" key="2">
    <citation type="submission" date="2004-02" db="EMBL/GenBank/DDBJ databases">
        <authorList>
            <consortium name="Genoscope"/>
            <consortium name="Whitehead Institute Centre for Genome Research"/>
        </authorList>
    </citation>
    <scope>NUCLEOTIDE SEQUENCE</scope>
</reference>
<evidence type="ECO:0000313" key="1">
    <source>
        <dbReference type="EMBL" id="CAG09710.1"/>
    </source>
</evidence>
<dbReference type="InterPro" id="IPR015943">
    <property type="entry name" value="WD40/YVTN_repeat-like_dom_sf"/>
</dbReference>
<dbReference type="OrthoDB" id="7668193at2759"/>
<dbReference type="SUPFAM" id="SSF50978">
    <property type="entry name" value="WD40 repeat-like"/>
    <property type="match status" value="1"/>
</dbReference>
<dbReference type="Gene3D" id="2.130.10.10">
    <property type="entry name" value="YVTN repeat-like/Quinoprotein amine dehydrogenase"/>
    <property type="match status" value="1"/>
</dbReference>
<dbReference type="EMBL" id="CAAE01015007">
    <property type="protein sequence ID" value="CAG09710.1"/>
    <property type="molecule type" value="Genomic_DNA"/>
</dbReference>
<name>Q4RPH2_TETNG</name>
<dbReference type="AlphaFoldDB" id="Q4RPH2"/>
<comment type="caution">
    <text evidence="1">The sequence shown here is derived from an EMBL/GenBank/DDBJ whole genome shotgun (WGS) entry which is preliminary data.</text>
</comment>
<proteinExistence type="predicted"/>
<organism evidence="1">
    <name type="scientific">Tetraodon nigroviridis</name>
    <name type="common">Spotted green pufferfish</name>
    <name type="synonym">Chelonodon nigroviridis</name>
    <dbReference type="NCBI Taxonomy" id="99883"/>
    <lineage>
        <taxon>Eukaryota</taxon>
        <taxon>Metazoa</taxon>
        <taxon>Chordata</taxon>
        <taxon>Craniata</taxon>
        <taxon>Vertebrata</taxon>
        <taxon>Euteleostomi</taxon>
        <taxon>Actinopterygii</taxon>
        <taxon>Neopterygii</taxon>
        <taxon>Teleostei</taxon>
        <taxon>Neoteleostei</taxon>
        <taxon>Acanthomorphata</taxon>
        <taxon>Eupercaria</taxon>
        <taxon>Tetraodontiformes</taxon>
        <taxon>Tetradontoidea</taxon>
        <taxon>Tetraodontidae</taxon>
        <taxon>Tetraodon</taxon>
    </lineage>
</organism>
<gene>
    <name evidence="1" type="ORF">GSTENG00031089001</name>
</gene>
<reference evidence="1" key="1">
    <citation type="journal article" date="2004" name="Nature">
        <title>Genome duplication in the teleost fish Tetraodon nigroviridis reveals the early vertebrate proto-karyotype.</title>
        <authorList>
            <person name="Jaillon O."/>
            <person name="Aury J.-M."/>
            <person name="Brunet F."/>
            <person name="Petit J.-L."/>
            <person name="Stange-Thomann N."/>
            <person name="Mauceli E."/>
            <person name="Bouneau L."/>
            <person name="Fischer C."/>
            <person name="Ozouf-Costaz C."/>
            <person name="Bernot A."/>
            <person name="Nicaud S."/>
            <person name="Jaffe D."/>
            <person name="Fisher S."/>
            <person name="Lutfalla G."/>
            <person name="Dossat C."/>
            <person name="Segurens B."/>
            <person name="Dasilva C."/>
            <person name="Salanoubat M."/>
            <person name="Levy M."/>
            <person name="Boudet N."/>
            <person name="Castellano S."/>
            <person name="Anthouard V."/>
            <person name="Jubin C."/>
            <person name="Castelli V."/>
            <person name="Katinka M."/>
            <person name="Vacherie B."/>
            <person name="Biemont C."/>
            <person name="Skalli Z."/>
            <person name="Cattolico L."/>
            <person name="Poulain J."/>
            <person name="De Berardinis V."/>
            <person name="Cruaud C."/>
            <person name="Duprat S."/>
            <person name="Brottier P."/>
            <person name="Coutanceau J.-P."/>
            <person name="Gouzy J."/>
            <person name="Parra G."/>
            <person name="Lardier G."/>
            <person name="Chapple C."/>
            <person name="McKernan K.J."/>
            <person name="McEwan P."/>
            <person name="Bosak S."/>
            <person name="Kellis M."/>
            <person name="Volff J.-N."/>
            <person name="Guigo R."/>
            <person name="Zody M.C."/>
            <person name="Mesirov J."/>
            <person name="Lindblad-Toh K."/>
            <person name="Birren B."/>
            <person name="Nusbaum C."/>
            <person name="Kahn D."/>
            <person name="Robinson-Rechavi M."/>
            <person name="Laudet V."/>
            <person name="Schachter V."/>
            <person name="Quetier F."/>
            <person name="Saurin W."/>
            <person name="Scarpelli C."/>
            <person name="Wincker P."/>
            <person name="Lander E.S."/>
            <person name="Weissenbach J."/>
            <person name="Roest Crollius H."/>
        </authorList>
    </citation>
    <scope>NUCLEOTIDE SEQUENCE [LARGE SCALE GENOMIC DNA]</scope>
</reference>
<accession>Q4RPH2</accession>
<dbReference type="KEGG" id="tng:GSTEN00031089G001"/>
<protein>
    <submittedName>
        <fullName evidence="1">(spotted green pufferfish) hypothetical protein</fullName>
    </submittedName>
</protein>